<gene>
    <name evidence="5" type="ORF">JJQ90_12480</name>
</gene>
<accession>A0ABS6H984</accession>
<dbReference type="PANTHER" id="PTHR11360:SF290">
    <property type="entry name" value="MONOCARBOXYLATE MFS PERMEASE"/>
    <property type="match status" value="1"/>
</dbReference>
<feature type="transmembrane region" description="Helical" evidence="4">
    <location>
        <begin position="46"/>
        <end position="65"/>
    </location>
</feature>
<organism evidence="5 6">
    <name type="scientific">Falsiroseomonas oleicola</name>
    <dbReference type="NCBI Taxonomy" id="2801474"/>
    <lineage>
        <taxon>Bacteria</taxon>
        <taxon>Pseudomonadati</taxon>
        <taxon>Pseudomonadota</taxon>
        <taxon>Alphaproteobacteria</taxon>
        <taxon>Acetobacterales</taxon>
        <taxon>Roseomonadaceae</taxon>
        <taxon>Falsiroseomonas</taxon>
    </lineage>
</organism>
<keyword evidence="6" id="KW-1185">Reference proteome</keyword>
<evidence type="ECO:0000256" key="2">
    <source>
        <dbReference type="ARBA" id="ARBA00022989"/>
    </source>
</evidence>
<feature type="transmembrane region" description="Helical" evidence="4">
    <location>
        <begin position="223"/>
        <end position="246"/>
    </location>
</feature>
<feature type="transmembrane region" description="Helical" evidence="4">
    <location>
        <begin position="258"/>
        <end position="276"/>
    </location>
</feature>
<dbReference type="RefSeq" id="WP_216875836.1">
    <property type="nucleotide sequence ID" value="NZ_JAERQM010000003.1"/>
</dbReference>
<dbReference type="PANTHER" id="PTHR11360">
    <property type="entry name" value="MONOCARBOXYLATE TRANSPORTER"/>
    <property type="match status" value="1"/>
</dbReference>
<feature type="transmembrane region" description="Helical" evidence="4">
    <location>
        <begin position="163"/>
        <end position="187"/>
    </location>
</feature>
<feature type="transmembrane region" description="Helical" evidence="4">
    <location>
        <begin position="311"/>
        <end position="336"/>
    </location>
</feature>
<dbReference type="EMBL" id="JAERQM010000003">
    <property type="protein sequence ID" value="MBU8544528.1"/>
    <property type="molecule type" value="Genomic_DNA"/>
</dbReference>
<dbReference type="Proteomes" id="UP000689967">
    <property type="component" value="Unassembled WGS sequence"/>
</dbReference>
<keyword evidence="1 4" id="KW-0812">Transmembrane</keyword>
<feature type="transmembrane region" description="Helical" evidence="4">
    <location>
        <begin position="376"/>
        <end position="395"/>
    </location>
</feature>
<feature type="transmembrane region" description="Helical" evidence="4">
    <location>
        <begin position="136"/>
        <end position="157"/>
    </location>
</feature>
<evidence type="ECO:0000256" key="3">
    <source>
        <dbReference type="ARBA" id="ARBA00023136"/>
    </source>
</evidence>
<evidence type="ECO:0000313" key="5">
    <source>
        <dbReference type="EMBL" id="MBU8544528.1"/>
    </source>
</evidence>
<keyword evidence="2 4" id="KW-1133">Transmembrane helix</keyword>
<dbReference type="InterPro" id="IPR011701">
    <property type="entry name" value="MFS"/>
</dbReference>
<feature type="transmembrane region" description="Helical" evidence="4">
    <location>
        <begin position="100"/>
        <end position="124"/>
    </location>
</feature>
<evidence type="ECO:0000313" key="6">
    <source>
        <dbReference type="Proteomes" id="UP000689967"/>
    </source>
</evidence>
<feature type="transmembrane region" description="Helical" evidence="4">
    <location>
        <begin position="72"/>
        <end position="94"/>
    </location>
</feature>
<name>A0ABS6H984_9PROT</name>
<keyword evidence="3 4" id="KW-0472">Membrane</keyword>
<evidence type="ECO:0000256" key="4">
    <source>
        <dbReference type="SAM" id="Phobius"/>
    </source>
</evidence>
<reference evidence="5 6" key="1">
    <citation type="submission" date="2021-01" db="EMBL/GenBank/DDBJ databases">
        <title>Roseomonas sp. nov, a bacterium isolated from an oil production mixture in Yumen Oilfield.</title>
        <authorList>
            <person name="Wu D."/>
        </authorList>
    </citation>
    <scope>NUCLEOTIDE SEQUENCE [LARGE SCALE GENOMIC DNA]</scope>
    <source>
        <strain evidence="5 6">ROY-5-3</strain>
    </source>
</reference>
<protein>
    <submittedName>
        <fullName evidence="5">MFS transporter</fullName>
    </submittedName>
</protein>
<dbReference type="Pfam" id="PF07690">
    <property type="entry name" value="MFS_1"/>
    <property type="match status" value="1"/>
</dbReference>
<sequence>MQVAFQGWRAVTGAFVLAVFAWGIGFYGPGIYIATLAESRGWPVGLLSAAITWHFLVSAALVAQLPDWHRRLGIAAVTRLGLLASAAGLLTWGFCHVPALAFAAASLTGVGWALTSGAAINAMLSPWFDRQRPKALAMAYNGASVGGILMTPLWAWLIAGWGFGTATAIVAALLLAVVWPLAGGVLARSPAAYGQHADGLAAPPATAEPRPARDRRTLLRDPLFRGLSVAFAIGLFAQMGLVTHLVSLLLPALGVRGAGLAMAMVTVFALLGRTLTGWVLPDGPRRRWAACATFLVQMAGSLALACAGESALLLLLGCALFGLGVGNLLSLPPLIAQAEFPAAEVGRVVALLQAINQAFYALAPGAFGLFREVAGTEAALGVTLVLQALAAGLVLRR</sequence>
<feature type="transmembrane region" description="Helical" evidence="4">
    <location>
        <begin position="12"/>
        <end position="34"/>
    </location>
</feature>
<dbReference type="InterPro" id="IPR050327">
    <property type="entry name" value="Proton-linked_MCT"/>
</dbReference>
<evidence type="ECO:0000256" key="1">
    <source>
        <dbReference type="ARBA" id="ARBA00022692"/>
    </source>
</evidence>
<comment type="caution">
    <text evidence="5">The sequence shown here is derived from an EMBL/GenBank/DDBJ whole genome shotgun (WGS) entry which is preliminary data.</text>
</comment>
<proteinExistence type="predicted"/>